<organism evidence="1">
    <name type="scientific">Streptomyces haneummycinicus</name>
    <dbReference type="NCBI Taxonomy" id="3074435"/>
    <lineage>
        <taxon>Bacteria</taxon>
        <taxon>Bacillati</taxon>
        <taxon>Actinomycetota</taxon>
        <taxon>Actinomycetes</taxon>
        <taxon>Kitasatosporales</taxon>
        <taxon>Streptomycetaceae</taxon>
        <taxon>Streptomyces</taxon>
    </lineage>
</organism>
<protein>
    <recommendedName>
        <fullName evidence="2">Transposase</fullName>
    </recommendedName>
</protein>
<sequence length="82" mass="8518">MVARPDTAFGKQVGDGHHPEAFVCPDDDLGGGKGVKKDLAAAATWGHDASVAVTKKIAYALTIHCSATGEKWRLVPMPGSAM</sequence>
<dbReference type="AlphaFoldDB" id="A0AAT9HLZ4"/>
<accession>A0AAT9HLZ4</accession>
<proteinExistence type="predicted"/>
<dbReference type="EMBL" id="AP035768">
    <property type="protein sequence ID" value="BFO18380.1"/>
    <property type="molecule type" value="Genomic_DNA"/>
</dbReference>
<evidence type="ECO:0008006" key="2">
    <source>
        <dbReference type="Google" id="ProtNLM"/>
    </source>
</evidence>
<name>A0AAT9HLZ4_9ACTN</name>
<reference evidence="1" key="1">
    <citation type="submission" date="2024-06" db="EMBL/GenBank/DDBJ databases">
        <authorList>
            <consortium name="consrtm"/>
            <person name="Uemura M."/>
            <person name="Terahara T."/>
        </authorList>
    </citation>
    <scope>NUCLEOTIDE SEQUENCE</scope>
    <source>
        <strain evidence="1">KM77-8</strain>
    </source>
</reference>
<reference evidence="1" key="2">
    <citation type="submission" date="2024-07" db="EMBL/GenBank/DDBJ databases">
        <title>Streptomyces haneummycinica sp. nov., a new antibiotic-producing actinobacterium isolated from marine sediment.</title>
        <authorList>
            <person name="Uemura M."/>
            <person name="Hamada M."/>
            <person name="Hirano S."/>
            <person name="Kobayashi K."/>
            <person name="Ohshiro T."/>
            <person name="Kobayashi T."/>
            <person name="Terahara T."/>
        </authorList>
    </citation>
    <scope>NUCLEOTIDE SEQUENCE</scope>
    <source>
        <strain evidence="1">KM77-8</strain>
    </source>
</reference>
<gene>
    <name evidence="1" type="ORF">SHKM778_47680</name>
</gene>
<evidence type="ECO:0000313" key="1">
    <source>
        <dbReference type="EMBL" id="BFO18380.1"/>
    </source>
</evidence>